<dbReference type="RefSeq" id="WP_066470378.1">
    <property type="nucleotide sequence ID" value="NZ_BCNT01000001.1"/>
</dbReference>
<organism evidence="1 2">
    <name type="scientific">Comamonas terrae</name>
    <dbReference type="NCBI Taxonomy" id="673548"/>
    <lineage>
        <taxon>Bacteria</taxon>
        <taxon>Pseudomonadati</taxon>
        <taxon>Pseudomonadota</taxon>
        <taxon>Betaproteobacteria</taxon>
        <taxon>Burkholderiales</taxon>
        <taxon>Comamonadaceae</taxon>
        <taxon>Comamonas</taxon>
    </lineage>
</organism>
<accession>A0ABW5UL69</accession>
<evidence type="ECO:0000313" key="1">
    <source>
        <dbReference type="EMBL" id="MFD2753965.1"/>
    </source>
</evidence>
<proteinExistence type="predicted"/>
<dbReference type="EMBL" id="JBHUMV010000003">
    <property type="protein sequence ID" value="MFD2753965.1"/>
    <property type="molecule type" value="Genomic_DNA"/>
</dbReference>
<sequence length="209" mass="22827">MAGAALASPAQPVAQRRPGAVLDWPATLRARRGQPLAAGHLRWRQGLGQPQGLQVFALDCSASMLDSGAFARAKGLLLQWLCRAYLQRMPVALLCFGAGQVQWQLPPRRAPRWNAEWIDPLPGGGGTPLAQAFQAAWQMLARWPEMQPQLWVLSDFRSPDVLALVRERVPPLAHVLVDCEPAAHGGRPFGGAGRLADAWSCAVRLRLPW</sequence>
<dbReference type="Proteomes" id="UP001597463">
    <property type="component" value="Unassembled WGS sequence"/>
</dbReference>
<dbReference type="Gene3D" id="3.40.50.410">
    <property type="entry name" value="von Willebrand factor, type A domain"/>
    <property type="match status" value="1"/>
</dbReference>
<keyword evidence="2" id="KW-1185">Reference proteome</keyword>
<protein>
    <submittedName>
        <fullName evidence="1">Magnesium chelatase</fullName>
    </submittedName>
</protein>
<name>A0ABW5UL69_9BURK</name>
<reference evidence="2" key="1">
    <citation type="journal article" date="2019" name="Int. J. Syst. Evol. Microbiol.">
        <title>The Global Catalogue of Microorganisms (GCM) 10K type strain sequencing project: providing services to taxonomists for standard genome sequencing and annotation.</title>
        <authorList>
            <consortium name="The Broad Institute Genomics Platform"/>
            <consortium name="The Broad Institute Genome Sequencing Center for Infectious Disease"/>
            <person name="Wu L."/>
            <person name="Ma J."/>
        </authorList>
    </citation>
    <scope>NUCLEOTIDE SEQUENCE [LARGE SCALE GENOMIC DNA]</scope>
    <source>
        <strain evidence="2">TISTR 1906</strain>
    </source>
</reference>
<gene>
    <name evidence="1" type="ORF">ACFSW6_07670</name>
</gene>
<evidence type="ECO:0000313" key="2">
    <source>
        <dbReference type="Proteomes" id="UP001597463"/>
    </source>
</evidence>
<comment type="caution">
    <text evidence="1">The sequence shown here is derived from an EMBL/GenBank/DDBJ whole genome shotgun (WGS) entry which is preliminary data.</text>
</comment>
<dbReference type="InterPro" id="IPR036465">
    <property type="entry name" value="vWFA_dom_sf"/>
</dbReference>
<dbReference type="SUPFAM" id="SSF53300">
    <property type="entry name" value="vWA-like"/>
    <property type="match status" value="1"/>
</dbReference>